<dbReference type="Proteomes" id="UP000031546">
    <property type="component" value="Unassembled WGS sequence"/>
</dbReference>
<dbReference type="AlphaFoldDB" id="A0A0C2DKI8"/>
<dbReference type="InterPro" id="IPR036390">
    <property type="entry name" value="WH_DNA-bd_sf"/>
</dbReference>
<dbReference type="PANTHER" id="PTHR33154:SF18">
    <property type="entry name" value="ARSENICAL RESISTANCE OPERON REPRESSOR"/>
    <property type="match status" value="1"/>
</dbReference>
<dbReference type="GeneID" id="77845361"/>
<evidence type="ECO:0000256" key="1">
    <source>
        <dbReference type="ARBA" id="ARBA00023015"/>
    </source>
</evidence>
<sequence>MEKMKMDIGEAADLFKIMGDRSRLSMVAMMNRRECCVCDFTECFGMSQPAVSQHLKKLRAMGLIKERKEGYWTYLSLNEESPFHEMIPEIIAAIPDIDAQISSMIARCSREDCC</sequence>
<proteinExistence type="predicted"/>
<reference evidence="6 8" key="4">
    <citation type="submission" date="2022-12" db="EMBL/GenBank/DDBJ databases">
        <title>Genome analysis and biological profiling of marine Salinicoccus roseus MOSEL-ME25.</title>
        <authorList>
            <person name="Mirza F.T."/>
            <person name="Xie Y."/>
            <person name="Shinwari Z.K."/>
        </authorList>
    </citation>
    <scope>NUCLEOTIDE SEQUENCE [LARGE SCALE GENOMIC DNA]</scope>
    <source>
        <strain evidence="6 8">MOSEL-ME25</strain>
    </source>
</reference>
<dbReference type="GO" id="GO:0003700">
    <property type="term" value="F:DNA-binding transcription factor activity"/>
    <property type="evidence" value="ECO:0007669"/>
    <property type="project" value="InterPro"/>
</dbReference>
<dbReference type="InterPro" id="IPR051081">
    <property type="entry name" value="HTH_MetalResp_TranReg"/>
</dbReference>
<dbReference type="EMBL" id="JABEVU030000001">
    <property type="protein sequence ID" value="MDB0580605.1"/>
    <property type="molecule type" value="Genomic_DNA"/>
</dbReference>
<dbReference type="SMART" id="SM00418">
    <property type="entry name" value="HTH_ARSR"/>
    <property type="match status" value="1"/>
</dbReference>
<organism evidence="5 7">
    <name type="scientific">Salinicoccus roseus</name>
    <dbReference type="NCBI Taxonomy" id="45670"/>
    <lineage>
        <taxon>Bacteria</taxon>
        <taxon>Bacillati</taxon>
        <taxon>Bacillota</taxon>
        <taxon>Bacilli</taxon>
        <taxon>Bacillales</taxon>
        <taxon>Staphylococcaceae</taxon>
        <taxon>Salinicoccus</taxon>
    </lineage>
</organism>
<dbReference type="InterPro" id="IPR036388">
    <property type="entry name" value="WH-like_DNA-bd_sf"/>
</dbReference>
<dbReference type="InterPro" id="IPR011991">
    <property type="entry name" value="ArsR-like_HTH"/>
</dbReference>
<name>A0A0C2DKI8_9STAP</name>
<dbReference type="Proteomes" id="UP000527860">
    <property type="component" value="Unassembled WGS sequence"/>
</dbReference>
<keyword evidence="3" id="KW-0804">Transcription</keyword>
<gene>
    <name evidence="6" type="ORF">F7P68_0008680</name>
    <name evidence="5" type="ORF">SN16_07315</name>
</gene>
<dbReference type="CDD" id="cd00090">
    <property type="entry name" value="HTH_ARSR"/>
    <property type="match status" value="1"/>
</dbReference>
<evidence type="ECO:0000313" key="8">
    <source>
        <dbReference type="Proteomes" id="UP000527860"/>
    </source>
</evidence>
<evidence type="ECO:0000313" key="5">
    <source>
        <dbReference type="EMBL" id="KIH70518.1"/>
    </source>
</evidence>
<dbReference type="EMBL" id="JXII01000006">
    <property type="protein sequence ID" value="KIH70518.1"/>
    <property type="molecule type" value="Genomic_DNA"/>
</dbReference>
<evidence type="ECO:0000313" key="7">
    <source>
        <dbReference type="Proteomes" id="UP000031546"/>
    </source>
</evidence>
<dbReference type="RefSeq" id="WP_040105976.1">
    <property type="nucleotide sequence ID" value="NZ_JABEVU030000001.1"/>
</dbReference>
<keyword evidence="2" id="KW-0238">DNA-binding</keyword>
<dbReference type="Pfam" id="PF01022">
    <property type="entry name" value="HTH_5"/>
    <property type="match status" value="1"/>
</dbReference>
<dbReference type="InterPro" id="IPR001845">
    <property type="entry name" value="HTH_ArsR_DNA-bd_dom"/>
</dbReference>
<reference evidence="6" key="3">
    <citation type="submission" date="2020-04" db="EMBL/GenBank/DDBJ databases">
        <authorList>
            <person name="Tanveer F."/>
            <person name="Xie Y."/>
            <person name="Shinwari Z.K."/>
        </authorList>
    </citation>
    <scope>NUCLEOTIDE SEQUENCE</scope>
    <source>
        <strain evidence="6">MOSEL-ME25</strain>
    </source>
</reference>
<dbReference type="NCBIfam" id="NF033788">
    <property type="entry name" value="HTH_metalloreg"/>
    <property type="match status" value="1"/>
</dbReference>
<reference evidence="5 7" key="1">
    <citation type="submission" date="2015-01" db="EMBL/GenBank/DDBJ databases">
        <title>Genome sequences of high lactate-tolerant strain Salinicoccus roseus W12 with industrial interest.</title>
        <authorList>
            <person name="Wang H."/>
            <person name="Yu B."/>
        </authorList>
    </citation>
    <scope>NUCLEOTIDE SEQUENCE [LARGE SCALE GENOMIC DNA]</scope>
    <source>
        <strain evidence="5 7">W12</strain>
    </source>
</reference>
<dbReference type="OrthoDB" id="9798835at2"/>
<keyword evidence="8" id="KW-1185">Reference proteome</keyword>
<keyword evidence="1" id="KW-0805">Transcription regulation</keyword>
<feature type="domain" description="HTH arsR-type" evidence="4">
    <location>
        <begin position="3"/>
        <end position="102"/>
    </location>
</feature>
<protein>
    <submittedName>
        <fullName evidence="5">ArsR family transcriptional regulator</fullName>
    </submittedName>
    <submittedName>
        <fullName evidence="6">Metalloregulator ArsR/SmtB family transcription factor</fullName>
    </submittedName>
</protein>
<dbReference type="PANTHER" id="PTHR33154">
    <property type="entry name" value="TRANSCRIPTIONAL REGULATOR, ARSR FAMILY"/>
    <property type="match status" value="1"/>
</dbReference>
<dbReference type="Gene3D" id="1.10.10.10">
    <property type="entry name" value="Winged helix-like DNA-binding domain superfamily/Winged helix DNA-binding domain"/>
    <property type="match status" value="1"/>
</dbReference>
<evidence type="ECO:0000259" key="4">
    <source>
        <dbReference type="PROSITE" id="PS50987"/>
    </source>
</evidence>
<dbReference type="GO" id="GO:0003677">
    <property type="term" value="F:DNA binding"/>
    <property type="evidence" value="ECO:0007669"/>
    <property type="project" value="UniProtKB-KW"/>
</dbReference>
<comment type="caution">
    <text evidence="5">The sequence shown here is derived from an EMBL/GenBank/DDBJ whole genome shotgun (WGS) entry which is preliminary data.</text>
</comment>
<evidence type="ECO:0000256" key="2">
    <source>
        <dbReference type="ARBA" id="ARBA00023125"/>
    </source>
</evidence>
<reference evidence="8" key="2">
    <citation type="submission" date="2020-04" db="EMBL/GenBank/DDBJ databases">
        <title>Genome analysis and biological profiling of marine Cellulosimicrobium funkei MOSEL-ME6.</title>
        <authorList>
            <person name="Tanveer F."/>
            <person name="Xie Y."/>
            <person name="Shinwari Z.K."/>
        </authorList>
    </citation>
    <scope>NUCLEOTIDE SEQUENCE [LARGE SCALE GENOMIC DNA]</scope>
    <source>
        <strain evidence="8">MOSEL-ME25</strain>
    </source>
</reference>
<dbReference type="STRING" id="45670.SN16_07315"/>
<dbReference type="SUPFAM" id="SSF46785">
    <property type="entry name" value="Winged helix' DNA-binding domain"/>
    <property type="match status" value="1"/>
</dbReference>
<dbReference type="PRINTS" id="PR00778">
    <property type="entry name" value="HTHARSR"/>
</dbReference>
<accession>A0A0C2DKI8</accession>
<dbReference type="PROSITE" id="PS50987">
    <property type="entry name" value="HTH_ARSR_2"/>
    <property type="match status" value="1"/>
</dbReference>
<evidence type="ECO:0000256" key="3">
    <source>
        <dbReference type="ARBA" id="ARBA00023163"/>
    </source>
</evidence>
<evidence type="ECO:0000313" key="6">
    <source>
        <dbReference type="EMBL" id="MDB0580605.1"/>
    </source>
</evidence>